<dbReference type="GO" id="GO:0016798">
    <property type="term" value="F:hydrolase activity, acting on glycosyl bonds"/>
    <property type="evidence" value="ECO:0007669"/>
    <property type="project" value="UniProtKB-KW"/>
</dbReference>
<dbReference type="PANTHER" id="PTHR31953">
    <property type="entry name" value="BETA-FRUCTOFURANOSIDASE, INSOLUBLE ISOENZYME CWINV1-RELATED"/>
    <property type="match status" value="1"/>
</dbReference>
<dbReference type="SMART" id="SM00640">
    <property type="entry name" value="Glyco_32"/>
    <property type="match status" value="1"/>
</dbReference>
<feature type="domain" description="Glycosyl hydrolase family 32 N-terminal" evidence="5">
    <location>
        <begin position="1"/>
        <end position="305"/>
    </location>
</feature>
<evidence type="ECO:0000259" key="6">
    <source>
        <dbReference type="Pfam" id="PF08244"/>
    </source>
</evidence>
<dbReference type="InterPro" id="IPR013320">
    <property type="entry name" value="ConA-like_dom_sf"/>
</dbReference>
<name>A0ABD1G392_SALDI</name>
<proteinExistence type="inferred from homology"/>
<dbReference type="InterPro" id="IPR013189">
    <property type="entry name" value="Glyco_hydro_32_C"/>
</dbReference>
<dbReference type="Pfam" id="PF00251">
    <property type="entry name" value="Glyco_hydro_32N"/>
    <property type="match status" value="1"/>
</dbReference>
<dbReference type="SUPFAM" id="SSF49899">
    <property type="entry name" value="Concanavalin A-like lectins/glucanases"/>
    <property type="match status" value="1"/>
</dbReference>
<dbReference type="Pfam" id="PF08244">
    <property type="entry name" value="Glyco_hydro_32C"/>
    <property type="match status" value="1"/>
</dbReference>
<evidence type="ECO:0000256" key="3">
    <source>
        <dbReference type="ARBA" id="ARBA00023295"/>
    </source>
</evidence>
<accession>A0ABD1G392</accession>
<dbReference type="SUPFAM" id="SSF75005">
    <property type="entry name" value="Arabinanase/levansucrase/invertase"/>
    <property type="match status" value="1"/>
</dbReference>
<evidence type="ECO:0000259" key="5">
    <source>
        <dbReference type="Pfam" id="PF00251"/>
    </source>
</evidence>
<evidence type="ECO:0000256" key="4">
    <source>
        <dbReference type="RuleBase" id="RU362110"/>
    </source>
</evidence>
<dbReference type="InterPro" id="IPR013148">
    <property type="entry name" value="Glyco_hydro_32_N"/>
</dbReference>
<evidence type="ECO:0000256" key="2">
    <source>
        <dbReference type="ARBA" id="ARBA00022801"/>
    </source>
</evidence>
<evidence type="ECO:0000313" key="7">
    <source>
        <dbReference type="EMBL" id="KAL1538175.1"/>
    </source>
</evidence>
<dbReference type="InterPro" id="IPR023296">
    <property type="entry name" value="Glyco_hydro_beta-prop_sf"/>
</dbReference>
<dbReference type="EC" id="3.2.1.-" evidence="7"/>
<dbReference type="FunFam" id="2.60.120.560:FF:000002">
    <property type="entry name" value="Beta-fructofuranosidase, insoluble isoenzyme CWINV1"/>
    <property type="match status" value="1"/>
</dbReference>
<dbReference type="InterPro" id="IPR050551">
    <property type="entry name" value="Fructan_Metab_Enzymes"/>
</dbReference>
<comment type="caution">
    <text evidence="7">The sequence shown here is derived from an EMBL/GenBank/DDBJ whole genome shotgun (WGS) entry which is preliminary data.</text>
</comment>
<dbReference type="Proteomes" id="UP001567538">
    <property type="component" value="Unassembled WGS sequence"/>
</dbReference>
<protein>
    <submittedName>
        <fullName evidence="7">Beta-fructofuranosidase, insoluble isoenzyme cwinv1</fullName>
        <ecNumber evidence="7">3.2.1.-</ecNumber>
    </submittedName>
</protein>
<comment type="similarity">
    <text evidence="1 4">Belongs to the glycosyl hydrolase 32 family.</text>
</comment>
<dbReference type="Gene3D" id="2.60.120.560">
    <property type="entry name" value="Exo-inulinase, domain 1"/>
    <property type="match status" value="1"/>
</dbReference>
<keyword evidence="8" id="KW-1185">Reference proteome</keyword>
<dbReference type="AlphaFoldDB" id="A0ABD1G392"/>
<keyword evidence="2 4" id="KW-0378">Hydrolase</keyword>
<dbReference type="Gene3D" id="2.115.10.20">
    <property type="entry name" value="Glycosyl hydrolase domain, family 43"/>
    <property type="match status" value="1"/>
</dbReference>
<evidence type="ECO:0000313" key="8">
    <source>
        <dbReference type="Proteomes" id="UP001567538"/>
    </source>
</evidence>
<keyword evidence="3 4" id="KW-0326">Glycosidase</keyword>
<dbReference type="InterPro" id="IPR001362">
    <property type="entry name" value="Glyco_hydro_32"/>
</dbReference>
<reference evidence="7 8" key="1">
    <citation type="submission" date="2024-06" db="EMBL/GenBank/DDBJ databases">
        <title>A chromosome level genome sequence of Diviner's sage (Salvia divinorum).</title>
        <authorList>
            <person name="Ford S.A."/>
            <person name="Ro D.-K."/>
            <person name="Ness R.W."/>
            <person name="Phillips M.A."/>
        </authorList>
    </citation>
    <scope>NUCLEOTIDE SEQUENCE [LARGE SCALE GENOMIC DNA]</scope>
    <source>
        <strain evidence="7">SAF-2024a</strain>
        <tissue evidence="7">Leaf</tissue>
    </source>
</reference>
<dbReference type="CDD" id="cd18624">
    <property type="entry name" value="GH32_Fruct1-like"/>
    <property type="match status" value="1"/>
</dbReference>
<feature type="domain" description="Glycosyl hydrolase family 32 C-terminal" evidence="6">
    <location>
        <begin position="308"/>
        <end position="500"/>
    </location>
</feature>
<evidence type="ECO:0000256" key="1">
    <source>
        <dbReference type="ARBA" id="ARBA00009902"/>
    </source>
</evidence>
<dbReference type="EMBL" id="JBEAFC010000010">
    <property type="protein sequence ID" value="KAL1538175.1"/>
    <property type="molecule type" value="Genomic_DNA"/>
</dbReference>
<sequence length="507" mass="56354">MVYKGIYHLFYQYNPKAAVPGNIVWAHSISKDLINWTPHPPAISRDTPYDINGCWSGSATLLPNGEPVIVYTGVNTENQQVQNLAMPKNPSDPNLVEWIKPPYNPVMAPTQQNMINASSFRDPTTAWLGRDGLWRLIVGNKIGQNGRMLMFMSRDFVHWSQSKQPLYSRRGTGMWECPDFYPVSTGGEDGVETSVAGRGVKHVLKASMNDAFFDTYAIGTYDLGKDVFVPERGSLRLDSEMRYDHGKFYASKTFFDSSMKRRVLWGWINESTNAAIDISKGWSSLQAIPRKIWLHKSGKQLVQWPVKEIEKLREGKVISPTKELKGGSVLEISGVTASQADVEISFEISTMEKVEEIDPSLTDDPQAICSYGASKGGVGPFGLLVLASKDLQEYTAVYFRVFRAKSRHVVLMCSDQSRSSLNLDYDKPAYGAFVDVDLVKEKLSIRTLIDRSIVESFGGDGKACITARVYPSIAIDGGAHLFAFNNGTDDVKISNLAAWSMKAAQIN</sequence>
<gene>
    <name evidence="7" type="primary">CWINV1</name>
    <name evidence="7" type="ORF">AAHA92_26949</name>
</gene>
<organism evidence="7 8">
    <name type="scientific">Salvia divinorum</name>
    <name type="common">Maria pastora</name>
    <name type="synonym">Diviner's sage</name>
    <dbReference type="NCBI Taxonomy" id="28513"/>
    <lineage>
        <taxon>Eukaryota</taxon>
        <taxon>Viridiplantae</taxon>
        <taxon>Streptophyta</taxon>
        <taxon>Embryophyta</taxon>
        <taxon>Tracheophyta</taxon>
        <taxon>Spermatophyta</taxon>
        <taxon>Magnoliopsida</taxon>
        <taxon>eudicotyledons</taxon>
        <taxon>Gunneridae</taxon>
        <taxon>Pentapetalae</taxon>
        <taxon>asterids</taxon>
        <taxon>lamiids</taxon>
        <taxon>Lamiales</taxon>
        <taxon>Lamiaceae</taxon>
        <taxon>Nepetoideae</taxon>
        <taxon>Mentheae</taxon>
        <taxon>Salviinae</taxon>
        <taxon>Salvia</taxon>
        <taxon>Salvia subgen. Calosphace</taxon>
    </lineage>
</organism>